<dbReference type="PROSITE" id="PS52035">
    <property type="entry name" value="PEPTIDASE_M14"/>
    <property type="match status" value="1"/>
</dbReference>
<evidence type="ECO:0000256" key="3">
    <source>
        <dbReference type="ARBA" id="ARBA00022670"/>
    </source>
</evidence>
<dbReference type="SUPFAM" id="SSF54106">
    <property type="entry name" value="LysM domain"/>
    <property type="match status" value="2"/>
</dbReference>
<comment type="caution">
    <text evidence="10">The sequence shown here is derived from an EMBL/GenBank/DDBJ whole genome shotgun (WGS) entry which is preliminary data.</text>
</comment>
<keyword evidence="5" id="KW-0862">Zinc</keyword>
<dbReference type="Pfam" id="PF00246">
    <property type="entry name" value="Peptidase_M14"/>
    <property type="match status" value="1"/>
</dbReference>
<feature type="domain" description="LysM" evidence="8">
    <location>
        <begin position="53"/>
        <end position="97"/>
    </location>
</feature>
<evidence type="ECO:0000256" key="7">
    <source>
        <dbReference type="PROSITE-ProRule" id="PRU01379"/>
    </source>
</evidence>
<evidence type="ECO:0000313" key="10">
    <source>
        <dbReference type="EMBL" id="PZD95923.1"/>
    </source>
</evidence>
<organism evidence="10 11">
    <name type="scientific">Paenibacillus sambharensis</name>
    <dbReference type="NCBI Taxonomy" id="1803190"/>
    <lineage>
        <taxon>Bacteria</taxon>
        <taxon>Bacillati</taxon>
        <taxon>Bacillota</taxon>
        <taxon>Bacilli</taxon>
        <taxon>Bacillales</taxon>
        <taxon>Paenibacillaceae</taxon>
        <taxon>Paenibacillus</taxon>
    </lineage>
</organism>
<dbReference type="CDD" id="cd06229">
    <property type="entry name" value="M14_Endopeptidase_I"/>
    <property type="match status" value="1"/>
</dbReference>
<comment type="similarity">
    <text evidence="2 7">Belongs to the peptidase M14 family.</text>
</comment>
<evidence type="ECO:0000259" key="9">
    <source>
        <dbReference type="PROSITE" id="PS52035"/>
    </source>
</evidence>
<evidence type="ECO:0000256" key="5">
    <source>
        <dbReference type="ARBA" id="ARBA00022833"/>
    </source>
</evidence>
<dbReference type="GO" id="GO:0006508">
    <property type="term" value="P:proteolysis"/>
    <property type="evidence" value="ECO:0007669"/>
    <property type="project" value="UniProtKB-KW"/>
</dbReference>
<dbReference type="SUPFAM" id="SSF53187">
    <property type="entry name" value="Zn-dependent exopeptidases"/>
    <property type="match status" value="1"/>
</dbReference>
<dbReference type="SMART" id="SM00631">
    <property type="entry name" value="Zn_pept"/>
    <property type="match status" value="1"/>
</dbReference>
<sequence length="400" mass="44834">MFRYIVQPGDTVLRIAKMFHLHGDAIYTANPHISSANHLSPGLVLSIPTPEPQQYCIQQGDTMMGIARMFGVPVNRIMALNPYLNPQALLPGQLVTIPPGMSGRIVEANEEYGPRQLVRDLGRLKALYPFLEIGEYGSSVLGQPLCYIRLGTGKRRIHVNAAFHANEWITSLVAMTCIEDLARALSLGETYRGFEPEALLRRCQLVVAPMVNPDGVELAQQGVTPSHPYYESLLKWNRYSPRFFRWKSNIRGVDLNDQFPAHWEEECARRGTEGPGPRDYPGTAPLSEPEAAAIAELARREQFDVVLALHTQGQEIYWNYRDMEPPGTEQLAARLGMVSGYRPVKLTGSDAGYKDWFIQEFRRPGFTIEAGYGVNPLPLSQFADIYDEMAPLLLEVMTAE</sequence>
<dbReference type="AlphaFoldDB" id="A0A2W1LAK6"/>
<dbReference type="Gene3D" id="3.40.630.10">
    <property type="entry name" value="Zn peptidases"/>
    <property type="match status" value="1"/>
</dbReference>
<feature type="domain" description="Peptidase M14" evidence="9">
    <location>
        <begin position="110"/>
        <end position="397"/>
    </location>
</feature>
<dbReference type="InterPro" id="IPR036779">
    <property type="entry name" value="LysM_dom_sf"/>
</dbReference>
<evidence type="ECO:0000259" key="8">
    <source>
        <dbReference type="PROSITE" id="PS51782"/>
    </source>
</evidence>
<evidence type="ECO:0000313" key="11">
    <source>
        <dbReference type="Proteomes" id="UP000249522"/>
    </source>
</evidence>
<evidence type="ECO:0000256" key="4">
    <source>
        <dbReference type="ARBA" id="ARBA00022801"/>
    </source>
</evidence>
<dbReference type="InterPro" id="IPR000834">
    <property type="entry name" value="Peptidase_M14"/>
</dbReference>
<dbReference type="SMART" id="SM00257">
    <property type="entry name" value="LysM"/>
    <property type="match status" value="2"/>
</dbReference>
<dbReference type="EMBL" id="QKRB01000043">
    <property type="protein sequence ID" value="PZD95923.1"/>
    <property type="molecule type" value="Genomic_DNA"/>
</dbReference>
<gene>
    <name evidence="10" type="ORF">DNH61_10815</name>
</gene>
<feature type="active site" description="Proton donor/acceptor" evidence="7">
    <location>
        <position position="369"/>
    </location>
</feature>
<dbReference type="InterPro" id="IPR034274">
    <property type="entry name" value="ENP1_M14_CPD"/>
</dbReference>
<dbReference type="GO" id="GO:0008270">
    <property type="term" value="F:zinc ion binding"/>
    <property type="evidence" value="ECO:0007669"/>
    <property type="project" value="InterPro"/>
</dbReference>
<keyword evidence="11" id="KW-1185">Reference proteome</keyword>
<dbReference type="OrthoDB" id="9802862at2"/>
<evidence type="ECO:0000256" key="6">
    <source>
        <dbReference type="ARBA" id="ARBA00023049"/>
    </source>
</evidence>
<dbReference type="Gene3D" id="3.10.350.10">
    <property type="entry name" value="LysM domain"/>
    <property type="match status" value="2"/>
</dbReference>
<dbReference type="RefSeq" id="WP_111146668.1">
    <property type="nucleotide sequence ID" value="NZ_QKRB01000043.1"/>
</dbReference>
<name>A0A2W1LAK6_9BACL</name>
<dbReference type="Proteomes" id="UP000249522">
    <property type="component" value="Unassembled WGS sequence"/>
</dbReference>
<keyword evidence="6" id="KW-0482">Metalloprotease</keyword>
<dbReference type="GO" id="GO:0004181">
    <property type="term" value="F:metallocarboxypeptidase activity"/>
    <property type="evidence" value="ECO:0007669"/>
    <property type="project" value="InterPro"/>
</dbReference>
<keyword evidence="3" id="KW-0645">Protease</keyword>
<evidence type="ECO:0000256" key="1">
    <source>
        <dbReference type="ARBA" id="ARBA00001947"/>
    </source>
</evidence>
<keyword evidence="4" id="KW-0378">Hydrolase</keyword>
<protein>
    <submittedName>
        <fullName evidence="10">Peptidase M14</fullName>
    </submittedName>
</protein>
<reference evidence="10 11" key="1">
    <citation type="submission" date="2018-06" db="EMBL/GenBank/DDBJ databases">
        <title>Paenibacillus imtechensis sp. nov.</title>
        <authorList>
            <person name="Pinnaka A.K."/>
            <person name="Singh H."/>
            <person name="Kaur M."/>
        </authorList>
    </citation>
    <scope>NUCLEOTIDE SEQUENCE [LARGE SCALE GENOMIC DNA]</scope>
    <source>
        <strain evidence="10 11">SMB1</strain>
    </source>
</reference>
<dbReference type="PROSITE" id="PS51782">
    <property type="entry name" value="LYSM"/>
    <property type="match status" value="2"/>
</dbReference>
<evidence type="ECO:0000256" key="2">
    <source>
        <dbReference type="ARBA" id="ARBA00005988"/>
    </source>
</evidence>
<dbReference type="InterPro" id="IPR018392">
    <property type="entry name" value="LysM"/>
</dbReference>
<accession>A0A2W1LAK6</accession>
<proteinExistence type="inferred from homology"/>
<feature type="domain" description="LysM" evidence="8">
    <location>
        <begin position="2"/>
        <end position="47"/>
    </location>
</feature>
<comment type="cofactor">
    <cofactor evidence="1">
        <name>Zn(2+)</name>
        <dbReference type="ChEBI" id="CHEBI:29105"/>
    </cofactor>
</comment>
<dbReference type="CDD" id="cd00118">
    <property type="entry name" value="LysM"/>
    <property type="match status" value="2"/>
</dbReference>
<dbReference type="PANTHER" id="PTHR11705:SF143">
    <property type="entry name" value="SLL0236 PROTEIN"/>
    <property type="match status" value="1"/>
</dbReference>
<dbReference type="Pfam" id="PF01476">
    <property type="entry name" value="LysM"/>
    <property type="match status" value="2"/>
</dbReference>
<dbReference type="GO" id="GO:0005615">
    <property type="term" value="C:extracellular space"/>
    <property type="evidence" value="ECO:0007669"/>
    <property type="project" value="TreeGrafter"/>
</dbReference>
<dbReference type="PANTHER" id="PTHR11705">
    <property type="entry name" value="PROTEASE FAMILY M14 CARBOXYPEPTIDASE A,B"/>
    <property type="match status" value="1"/>
</dbReference>